<dbReference type="Pfam" id="PF00669">
    <property type="entry name" value="Flagellin_N"/>
    <property type="match status" value="1"/>
</dbReference>
<organism evidence="8 9">
    <name type="scientific">Shewanella electrica</name>
    <dbReference type="NCBI Taxonomy" id="515560"/>
    <lineage>
        <taxon>Bacteria</taxon>
        <taxon>Pseudomonadati</taxon>
        <taxon>Pseudomonadota</taxon>
        <taxon>Gammaproteobacteria</taxon>
        <taxon>Alteromonadales</taxon>
        <taxon>Shewanellaceae</taxon>
        <taxon>Shewanella</taxon>
    </lineage>
</organism>
<name>A0ABT2FJE9_9GAMM</name>
<dbReference type="InterPro" id="IPR013384">
    <property type="entry name" value="Flagell_FlgL"/>
</dbReference>
<dbReference type="InterPro" id="IPR001029">
    <property type="entry name" value="Flagellin_N"/>
</dbReference>
<proteinExistence type="inferred from homology"/>
<evidence type="ECO:0000259" key="6">
    <source>
        <dbReference type="Pfam" id="PF00669"/>
    </source>
</evidence>
<evidence type="ECO:0000256" key="4">
    <source>
        <dbReference type="ARBA" id="ARBA00022525"/>
    </source>
</evidence>
<evidence type="ECO:0000259" key="7">
    <source>
        <dbReference type="Pfam" id="PF00700"/>
    </source>
</evidence>
<evidence type="ECO:0000256" key="3">
    <source>
        <dbReference type="ARBA" id="ARBA00005709"/>
    </source>
</evidence>
<dbReference type="Pfam" id="PF00700">
    <property type="entry name" value="Flagellin_C"/>
    <property type="match status" value="1"/>
</dbReference>
<dbReference type="Gene3D" id="1.20.1330.10">
    <property type="entry name" value="f41 fragment of flagellin, N-terminal domain"/>
    <property type="match status" value="2"/>
</dbReference>
<evidence type="ECO:0000256" key="2">
    <source>
        <dbReference type="ARBA" id="ARBA00004613"/>
    </source>
</evidence>
<evidence type="ECO:0000256" key="5">
    <source>
        <dbReference type="ARBA" id="ARBA00023143"/>
    </source>
</evidence>
<dbReference type="SUPFAM" id="SSF64518">
    <property type="entry name" value="Phase 1 flagellin"/>
    <property type="match status" value="1"/>
</dbReference>
<keyword evidence="8" id="KW-0282">Flagellum</keyword>
<gene>
    <name evidence="8" type="primary">flgL</name>
    <name evidence="8" type="ORF">L9G74_08425</name>
</gene>
<dbReference type="InterPro" id="IPR046358">
    <property type="entry name" value="Flagellin_C"/>
</dbReference>
<dbReference type="EMBL" id="JAKOGG010000004">
    <property type="protein sequence ID" value="MCS4556460.1"/>
    <property type="molecule type" value="Genomic_DNA"/>
</dbReference>
<reference evidence="9" key="1">
    <citation type="submission" date="2023-07" db="EMBL/GenBank/DDBJ databases">
        <title>Shewanella mangrovi sp. nov., an acetaldehyde- degrading bacterium isolated from mangrove sediment.</title>
        <authorList>
            <person name="Liu Y."/>
        </authorList>
    </citation>
    <scope>NUCLEOTIDE SEQUENCE [LARGE SCALE GENOMIC DNA]</scope>
    <source>
        <strain evidence="9">C32</strain>
    </source>
</reference>
<keyword evidence="5" id="KW-0975">Bacterial flagellum</keyword>
<dbReference type="Proteomes" id="UP001201549">
    <property type="component" value="Unassembled WGS sequence"/>
</dbReference>
<keyword evidence="8" id="KW-0966">Cell projection</keyword>
<sequence>MRISTAQIYRQNTGSITRNQQQSQEIIDKLSSGKRVNTGGDDPVAAIGIDNLNQQNALIKQYLKNIDYTKNRLAVTESKLGDAESITMSMRDRLLAAANGTLSTDERQGIADELKASLEEMQSIANYQDESGNYLFSGTNLETRPFDFNNSSEIVYRGNNNVRQAIVADGVLMDTSVSGDVAFMAAPNALGDYSVNYSSTQTGDLTIENAAISDQASYIEDTYSFSFTDNGSGGVDLTVTDSSGATVQTTPNFDPSNPITFNGIEVSFDGTPKAGDSLTIEPNATNSIFDTVQEAIALFENGDEINSAAGRSKLAQLLNNFDSGVDQIRLARGIAGNNLKAVESYANNHSNTELVNNSAVSVLEDLDYAAAVTEFEKQQLALNAASNLFGRVSSVSLFDYLR</sequence>
<keyword evidence="4" id="KW-0964">Secreted</keyword>
<evidence type="ECO:0000313" key="9">
    <source>
        <dbReference type="Proteomes" id="UP001201549"/>
    </source>
</evidence>
<keyword evidence="9" id="KW-1185">Reference proteome</keyword>
<evidence type="ECO:0000256" key="1">
    <source>
        <dbReference type="ARBA" id="ARBA00004365"/>
    </source>
</evidence>
<feature type="domain" description="Flagellin N-terminal" evidence="6">
    <location>
        <begin position="3"/>
        <end position="140"/>
    </location>
</feature>
<feature type="domain" description="Flagellin C-terminal" evidence="7">
    <location>
        <begin position="322"/>
        <end position="401"/>
    </location>
</feature>
<evidence type="ECO:0000313" key="8">
    <source>
        <dbReference type="EMBL" id="MCS4556460.1"/>
    </source>
</evidence>
<protein>
    <submittedName>
        <fullName evidence="8">Flagellar hook-associated protein FlgL</fullName>
    </submittedName>
</protein>
<dbReference type="RefSeq" id="WP_238895853.1">
    <property type="nucleotide sequence ID" value="NZ_JAKOGG010000004.1"/>
</dbReference>
<accession>A0ABT2FJE9</accession>
<comment type="subcellular location">
    <subcellularLocation>
        <location evidence="1">Bacterial flagellum</location>
    </subcellularLocation>
    <subcellularLocation>
        <location evidence="2">Secreted</location>
    </subcellularLocation>
</comment>
<dbReference type="PANTHER" id="PTHR42792">
    <property type="entry name" value="FLAGELLIN"/>
    <property type="match status" value="1"/>
</dbReference>
<dbReference type="InterPro" id="IPR001492">
    <property type="entry name" value="Flagellin"/>
</dbReference>
<comment type="caution">
    <text evidence="8">The sequence shown here is derived from an EMBL/GenBank/DDBJ whole genome shotgun (WGS) entry which is preliminary data.</text>
</comment>
<keyword evidence="8" id="KW-0969">Cilium</keyword>
<comment type="similarity">
    <text evidence="3">Belongs to the bacterial flagellin family.</text>
</comment>
<dbReference type="NCBIfam" id="TIGR02550">
    <property type="entry name" value="flagell_flgL"/>
    <property type="match status" value="1"/>
</dbReference>
<dbReference type="PANTHER" id="PTHR42792:SF1">
    <property type="entry name" value="FLAGELLAR HOOK-ASSOCIATED PROTEIN 3"/>
    <property type="match status" value="1"/>
</dbReference>